<proteinExistence type="predicted"/>
<dbReference type="PANTHER" id="PTHR30373">
    <property type="entry name" value="UPF0603 PROTEIN YGCG"/>
    <property type="match status" value="1"/>
</dbReference>
<evidence type="ECO:0000259" key="4">
    <source>
        <dbReference type="Pfam" id="PF04536"/>
    </source>
</evidence>
<accession>A0ABX2DID4</accession>
<evidence type="ECO:0000256" key="3">
    <source>
        <dbReference type="SAM" id="SignalP"/>
    </source>
</evidence>
<dbReference type="Pfam" id="PF04536">
    <property type="entry name" value="TPM_phosphatase"/>
    <property type="match status" value="1"/>
</dbReference>
<evidence type="ECO:0000256" key="1">
    <source>
        <dbReference type="SAM" id="MobiDB-lite"/>
    </source>
</evidence>
<dbReference type="InterPro" id="IPR007621">
    <property type="entry name" value="TPM_dom"/>
</dbReference>
<dbReference type="RefSeq" id="WP_173273780.1">
    <property type="nucleotide sequence ID" value="NZ_JABMKV010000004.1"/>
</dbReference>
<name>A0ABX2DID4_9SPHI</name>
<keyword evidence="2" id="KW-0812">Transmembrane</keyword>
<gene>
    <name evidence="5" type="ORF">HQN85_15035</name>
</gene>
<evidence type="ECO:0000313" key="5">
    <source>
        <dbReference type="EMBL" id="NQX33051.1"/>
    </source>
</evidence>
<sequence>MKNILLLLLLISFNIHSFAQKVYTVNDIPNPKTVGQDYFVSNPDGILTNVGILNQRIAEIEKKTKVEIAVVAIYDFDKNQEDFEFAKELFETWKIGKAQANNGLLLVIAIDRRKYRFITGSGLEGLLPDVVLKQTGENLLVPAFKKGQYDEGVLAVIDEIEAKLTNTTNQAEVNGLMSKIVNSNQQWQFTFGYCIILLLLFFIVFKIINKKIPKSPKVVKDIFLSNGCAILFVVIVISIFVLFFTDSFYLFSKLSFADFPVIIYIILAVILFFKYTSYVKSLRFEHFDDENFLNALSSFNQKNFWLLLFSPLILFAFIFQVIKKAKTTDRFKPLQDSKKNNMIRLDRDINIDGSPFLNKGQRREEIIKVYDYDIWENAAHTEHIIKAWPAEKHQDFEECPKCKFRTFSKPRVHTITPATYSSSGEAEQIKRCEYCDYEEFIKKIILSKLIKSSSSSSSFGSSSSSSSSSSSGSFGGGSSSGGGAGGSW</sequence>
<keyword evidence="2" id="KW-0472">Membrane</keyword>
<evidence type="ECO:0000313" key="6">
    <source>
        <dbReference type="Proteomes" id="UP000762110"/>
    </source>
</evidence>
<feature type="transmembrane region" description="Helical" evidence="2">
    <location>
        <begin position="187"/>
        <end position="209"/>
    </location>
</feature>
<comment type="caution">
    <text evidence="5">The sequence shown here is derived from an EMBL/GenBank/DDBJ whole genome shotgun (WGS) entry which is preliminary data.</text>
</comment>
<reference evidence="5 6" key="1">
    <citation type="submission" date="2020-05" db="EMBL/GenBank/DDBJ databases">
        <title>Description of Pedobacter foliorum sp. nov.</title>
        <authorList>
            <person name="Qi S."/>
            <person name="Carlier A."/>
            <person name="Cnockaert M."/>
            <person name="Vandamme P."/>
        </authorList>
    </citation>
    <scope>NUCLEOTIDE SEQUENCE [LARGE SCALE GENOMIC DNA]</scope>
    <source>
        <strain evidence="5 6">LMG 31300</strain>
    </source>
</reference>
<evidence type="ECO:0000256" key="2">
    <source>
        <dbReference type="SAM" id="Phobius"/>
    </source>
</evidence>
<organism evidence="5 6">
    <name type="scientific">Pedobacter boryungensis</name>
    <dbReference type="NCBI Taxonomy" id="869962"/>
    <lineage>
        <taxon>Bacteria</taxon>
        <taxon>Pseudomonadati</taxon>
        <taxon>Bacteroidota</taxon>
        <taxon>Sphingobacteriia</taxon>
        <taxon>Sphingobacteriales</taxon>
        <taxon>Sphingobacteriaceae</taxon>
        <taxon>Pedobacter</taxon>
    </lineage>
</organism>
<dbReference type="PANTHER" id="PTHR30373:SF2">
    <property type="entry name" value="UPF0603 PROTEIN YGCG"/>
    <property type="match status" value="1"/>
</dbReference>
<dbReference type="EMBL" id="JABMKV010000004">
    <property type="protein sequence ID" value="NQX33051.1"/>
    <property type="molecule type" value="Genomic_DNA"/>
</dbReference>
<feature type="compositionally biased region" description="Low complexity" evidence="1">
    <location>
        <begin position="453"/>
        <end position="472"/>
    </location>
</feature>
<keyword evidence="3" id="KW-0732">Signal</keyword>
<feature type="compositionally biased region" description="Gly residues" evidence="1">
    <location>
        <begin position="473"/>
        <end position="488"/>
    </location>
</feature>
<feature type="region of interest" description="Disordered" evidence="1">
    <location>
        <begin position="453"/>
        <end position="488"/>
    </location>
</feature>
<feature type="transmembrane region" description="Helical" evidence="2">
    <location>
        <begin position="304"/>
        <end position="322"/>
    </location>
</feature>
<feature type="chain" id="PRO_5046129046" evidence="3">
    <location>
        <begin position="20"/>
        <end position="488"/>
    </location>
</feature>
<feature type="transmembrane region" description="Helical" evidence="2">
    <location>
        <begin position="221"/>
        <end position="244"/>
    </location>
</feature>
<keyword evidence="6" id="KW-1185">Reference proteome</keyword>
<feature type="signal peptide" evidence="3">
    <location>
        <begin position="1"/>
        <end position="19"/>
    </location>
</feature>
<keyword evidence="2" id="KW-1133">Transmembrane helix</keyword>
<protein>
    <submittedName>
        <fullName evidence="5">TPM domain-containing protein</fullName>
    </submittedName>
</protein>
<dbReference type="Proteomes" id="UP000762110">
    <property type="component" value="Unassembled WGS sequence"/>
</dbReference>
<dbReference type="Gene3D" id="3.10.310.50">
    <property type="match status" value="1"/>
</dbReference>
<feature type="transmembrane region" description="Helical" evidence="2">
    <location>
        <begin position="250"/>
        <end position="273"/>
    </location>
</feature>
<feature type="domain" description="TPM" evidence="4">
    <location>
        <begin position="45"/>
        <end position="162"/>
    </location>
</feature>